<comment type="similarity">
    <text evidence="1">Belongs to the free Met sulfoxide reductase family.</text>
</comment>
<organism evidence="3 4">
    <name type="scientific">Dimargaris verticillata</name>
    <dbReference type="NCBI Taxonomy" id="2761393"/>
    <lineage>
        <taxon>Eukaryota</taxon>
        <taxon>Fungi</taxon>
        <taxon>Fungi incertae sedis</taxon>
        <taxon>Zoopagomycota</taxon>
        <taxon>Kickxellomycotina</taxon>
        <taxon>Dimargaritomycetes</taxon>
        <taxon>Dimargaritales</taxon>
        <taxon>Dimargaritaceae</taxon>
        <taxon>Dimargaris</taxon>
    </lineage>
</organism>
<dbReference type="GO" id="GO:0005829">
    <property type="term" value="C:cytosol"/>
    <property type="evidence" value="ECO:0007669"/>
    <property type="project" value="TreeGrafter"/>
</dbReference>
<dbReference type="FunFam" id="3.30.450.40:FF:000008">
    <property type="entry name" value="GAF domain-containing proteins"/>
    <property type="match status" value="1"/>
</dbReference>
<evidence type="ECO:0000313" key="3">
    <source>
        <dbReference type="EMBL" id="KAJ1972483.1"/>
    </source>
</evidence>
<dbReference type="PANTHER" id="PTHR21021:SF15">
    <property type="entry name" value="FREE METHIONINE-R-SULFOXIDE REDUCTASE"/>
    <property type="match status" value="1"/>
</dbReference>
<name>A0A9W8AYZ5_9FUNG</name>
<keyword evidence="4" id="KW-1185">Reference proteome</keyword>
<protein>
    <recommendedName>
        <fullName evidence="2">GAF domain-containing protein</fullName>
    </recommendedName>
</protein>
<dbReference type="GO" id="GO:0033745">
    <property type="term" value="F:L-methionine-(R)-S-oxide reductase activity"/>
    <property type="evidence" value="ECO:0007669"/>
    <property type="project" value="TreeGrafter"/>
</dbReference>
<comment type="caution">
    <text evidence="3">The sequence shown here is derived from an EMBL/GenBank/DDBJ whole genome shotgun (WGS) entry which is preliminary data.</text>
</comment>
<dbReference type="PANTHER" id="PTHR21021">
    <property type="entry name" value="GAF/PUTATIVE CYTOSKELETAL PROTEIN"/>
    <property type="match status" value="1"/>
</dbReference>
<dbReference type="OrthoDB" id="15735at2759"/>
<feature type="domain" description="GAF" evidence="2">
    <location>
        <begin position="59"/>
        <end position="157"/>
    </location>
</feature>
<dbReference type="PROSITE" id="PS01320">
    <property type="entry name" value="UPF0067"/>
    <property type="match status" value="1"/>
</dbReference>
<dbReference type="Gene3D" id="3.30.450.40">
    <property type="match status" value="1"/>
</dbReference>
<dbReference type="InterPro" id="IPR003018">
    <property type="entry name" value="GAF"/>
</dbReference>
<evidence type="ECO:0000313" key="4">
    <source>
        <dbReference type="Proteomes" id="UP001151582"/>
    </source>
</evidence>
<dbReference type="InterPro" id="IPR051330">
    <property type="entry name" value="Phosphatase_reg/MetRdx"/>
</dbReference>
<sequence>MPLIAFSSTAKGEFYEEVVAHAGTILQGQRNWCTNLANVAAMLYHSFHASPDPKHQKVNWVGFYLANDRHSPSVLWLGPFQGKIACTSIDFDRGICGLAASSQSTQVISDVHDHPSHIACDPNSKSEIVIPLANCQGRVLGVLDVDCAEVDGFTEEDK</sequence>
<evidence type="ECO:0000259" key="2">
    <source>
        <dbReference type="Pfam" id="PF01590"/>
    </source>
</evidence>
<evidence type="ECO:0000256" key="1">
    <source>
        <dbReference type="ARBA" id="ARBA00038454"/>
    </source>
</evidence>
<reference evidence="3" key="1">
    <citation type="submission" date="2022-07" db="EMBL/GenBank/DDBJ databases">
        <title>Phylogenomic reconstructions and comparative analyses of Kickxellomycotina fungi.</title>
        <authorList>
            <person name="Reynolds N.K."/>
            <person name="Stajich J.E."/>
            <person name="Barry K."/>
            <person name="Grigoriev I.V."/>
            <person name="Crous P."/>
            <person name="Smith M.E."/>
        </authorList>
    </citation>
    <scope>NUCLEOTIDE SEQUENCE</scope>
    <source>
        <strain evidence="3">RSA 567</strain>
    </source>
</reference>
<dbReference type="Proteomes" id="UP001151582">
    <property type="component" value="Unassembled WGS sequence"/>
</dbReference>
<dbReference type="InterPro" id="IPR000614">
    <property type="entry name" value="FRMsr_CS"/>
</dbReference>
<dbReference type="AlphaFoldDB" id="A0A9W8AYZ5"/>
<accession>A0A9W8AYZ5</accession>
<dbReference type="SUPFAM" id="SSF55781">
    <property type="entry name" value="GAF domain-like"/>
    <property type="match status" value="1"/>
</dbReference>
<dbReference type="InterPro" id="IPR029016">
    <property type="entry name" value="GAF-like_dom_sf"/>
</dbReference>
<dbReference type="EMBL" id="JANBQB010001045">
    <property type="protein sequence ID" value="KAJ1972483.1"/>
    <property type="molecule type" value="Genomic_DNA"/>
</dbReference>
<feature type="non-terminal residue" evidence="3">
    <location>
        <position position="1"/>
    </location>
</feature>
<gene>
    <name evidence="3" type="ORF">H4R34_005394</name>
</gene>
<proteinExistence type="inferred from homology"/>
<dbReference type="Pfam" id="PF01590">
    <property type="entry name" value="GAF"/>
    <property type="match status" value="1"/>
</dbReference>